<evidence type="ECO:0000256" key="2">
    <source>
        <dbReference type="ARBA" id="ARBA00022490"/>
    </source>
</evidence>
<dbReference type="PANTHER" id="PTHR45994:SF1">
    <property type="entry name" value="FI21225P1"/>
    <property type="match status" value="1"/>
</dbReference>
<feature type="region of interest" description="Disordered" evidence="3">
    <location>
        <begin position="1"/>
        <end position="24"/>
    </location>
</feature>
<dbReference type="InterPro" id="IPR011989">
    <property type="entry name" value="ARM-like"/>
</dbReference>
<gene>
    <name evidence="5" type="ORF">CC78DRAFT_531193</name>
</gene>
<name>A0A9P4KIC7_9PLEO</name>
<sequence>MATTTEEERAVELAQKASESVRTGKLPDAARYLREATTIAPEHPKVKDGWMALKQEEEKSLLISVCKDWVKSRDEADGEKALREVKGQSLSTKAAEDAMSILFSIKGEDDTLDHVTGELLGNLGAQRWLAKEFEQRPTQMYYELFERGDDSIDGLFRVLLNRPTWPSDKAFVQGHRDAFMLSLAMMMEEALDHPERAMKGIATLLAAYAKNLHGIIDADGFDVILTSLDIRLPSSLRSQATLATVKLLELAPESAQKLIAQYVTSRVQRATADDLIHAFSAAATMFPITTSAAAKLFLVDGFVSTLVPLVESKKSTRLDQATLELLSAACVDKTCREAVNRHCRQWLEDMVSEANDKKRANLAALILVKLGEEPAPSDGPQIVVPGKLDQDGLIERFKSMILSSEKVNKQDSVEGLAFASLQPKVREDIANTPYLLKRLIETMKDPEAPAPVLFGGLSAFVNITSYLPIQSEEEKRMSQLKAYANTQKPSAPDPLEDEAHVTARCRRTLDAGIVPFLVTTSKTASPTILSKILQILLSLSKAKNHRGTMAQQGAVKLLINTWDHISSIQDSSSPNSAFSPAVHASATQALARILISINPSHVFSTAAAIPSASAIRPLLSLLTPNDNSTWALHAFESLLALTNLASMDIETQNHIIRTSFDTIADDLMFSSNKMLRRAATELTCNLMASPLCVEKFADGSPRSRHRLHVLLAMTDVDDASTRSAAGGALAMLLGYDVSVEQLLKQERGVDYLLGLCKDGDEGIRHRGVVCVRSVVGAEGKIGKEGLDIVKQKGGVEVLKQVLKEGRSQEVLGMAVETLKILLGQS</sequence>
<evidence type="ECO:0000256" key="3">
    <source>
        <dbReference type="SAM" id="MobiDB-lite"/>
    </source>
</evidence>
<dbReference type="AlphaFoldDB" id="A0A9P4KIC7"/>
<dbReference type="PANTHER" id="PTHR45994">
    <property type="entry name" value="FI21225P1"/>
    <property type="match status" value="1"/>
</dbReference>
<keyword evidence="6" id="KW-1185">Reference proteome</keyword>
<dbReference type="GO" id="GO:0005737">
    <property type="term" value="C:cytoplasm"/>
    <property type="evidence" value="ECO:0007669"/>
    <property type="project" value="UniProtKB-SubCell"/>
</dbReference>
<dbReference type="Pfam" id="PF11701">
    <property type="entry name" value="UNC45-central"/>
    <property type="match status" value="1"/>
</dbReference>
<dbReference type="Gene3D" id="1.25.10.10">
    <property type="entry name" value="Leucine-rich Repeat Variant"/>
    <property type="match status" value="1"/>
</dbReference>
<accession>A0A9P4KIC7</accession>
<evidence type="ECO:0000256" key="1">
    <source>
        <dbReference type="ARBA" id="ARBA00004496"/>
    </source>
</evidence>
<feature type="compositionally biased region" description="Basic and acidic residues" evidence="3">
    <location>
        <begin position="1"/>
        <end position="11"/>
    </location>
</feature>
<organism evidence="5 6">
    <name type="scientific">Lojkania enalia</name>
    <dbReference type="NCBI Taxonomy" id="147567"/>
    <lineage>
        <taxon>Eukaryota</taxon>
        <taxon>Fungi</taxon>
        <taxon>Dikarya</taxon>
        <taxon>Ascomycota</taxon>
        <taxon>Pezizomycotina</taxon>
        <taxon>Dothideomycetes</taxon>
        <taxon>Pleosporomycetidae</taxon>
        <taxon>Pleosporales</taxon>
        <taxon>Pleosporales incertae sedis</taxon>
        <taxon>Lojkania</taxon>
    </lineage>
</organism>
<dbReference type="InterPro" id="IPR024660">
    <property type="entry name" value="UCS_central_dom"/>
</dbReference>
<evidence type="ECO:0000259" key="4">
    <source>
        <dbReference type="Pfam" id="PF11701"/>
    </source>
</evidence>
<dbReference type="OrthoDB" id="5574718at2759"/>
<keyword evidence="2" id="KW-0963">Cytoplasm</keyword>
<proteinExistence type="predicted"/>
<evidence type="ECO:0000313" key="6">
    <source>
        <dbReference type="Proteomes" id="UP000800093"/>
    </source>
</evidence>
<dbReference type="SUPFAM" id="SSF48371">
    <property type="entry name" value="ARM repeat"/>
    <property type="match status" value="2"/>
</dbReference>
<dbReference type="Gene3D" id="1.25.10.100">
    <property type="match status" value="1"/>
</dbReference>
<protein>
    <submittedName>
        <fullName evidence="5">ARM repeat-containing protein</fullName>
    </submittedName>
</protein>
<dbReference type="InterPro" id="IPR016024">
    <property type="entry name" value="ARM-type_fold"/>
</dbReference>
<dbReference type="GO" id="GO:0051879">
    <property type="term" value="F:Hsp90 protein binding"/>
    <property type="evidence" value="ECO:0007669"/>
    <property type="project" value="TreeGrafter"/>
</dbReference>
<comment type="subcellular location">
    <subcellularLocation>
        <location evidence="1">Cytoplasm</location>
    </subcellularLocation>
</comment>
<dbReference type="Proteomes" id="UP000800093">
    <property type="component" value="Unassembled WGS sequence"/>
</dbReference>
<dbReference type="EMBL" id="ML986594">
    <property type="protein sequence ID" value="KAF2267115.1"/>
    <property type="molecule type" value="Genomic_DNA"/>
</dbReference>
<feature type="domain" description="UNC-45/Cro1/She4 central" evidence="4">
    <location>
        <begin position="219"/>
        <end position="370"/>
    </location>
</feature>
<reference evidence="6" key="1">
    <citation type="journal article" date="2020" name="Stud. Mycol.">
        <title>101 Dothideomycetes genomes: A test case for predicting lifestyles and emergence of pathogens.</title>
        <authorList>
            <person name="Haridas S."/>
            <person name="Albert R."/>
            <person name="Binder M."/>
            <person name="Bloem J."/>
            <person name="LaButti K."/>
            <person name="Salamov A."/>
            <person name="Andreopoulos B."/>
            <person name="Baker S."/>
            <person name="Barry K."/>
            <person name="Bills G."/>
            <person name="Bluhm B."/>
            <person name="Cannon C."/>
            <person name="Castanera R."/>
            <person name="Culley D."/>
            <person name="Daum C."/>
            <person name="Ezra D."/>
            <person name="Gonzalez J."/>
            <person name="Henrissat B."/>
            <person name="Kuo A."/>
            <person name="Liang C."/>
            <person name="Lipzen A."/>
            <person name="Lutzoni F."/>
            <person name="Magnuson J."/>
            <person name="Mondo S."/>
            <person name="Nolan M."/>
            <person name="Ohm R."/>
            <person name="Pangilinan J."/>
            <person name="Park H.-J."/>
            <person name="Ramirez L."/>
            <person name="Alfaro M."/>
            <person name="Sun H."/>
            <person name="Tritt A."/>
            <person name="Yoshinaga Y."/>
            <person name="Zwiers L.-H."/>
            <person name="Turgeon B."/>
            <person name="Goodwin S."/>
            <person name="Spatafora J."/>
            <person name="Crous P."/>
            <person name="Grigoriev I."/>
        </authorList>
    </citation>
    <scope>NUCLEOTIDE SEQUENCE [LARGE SCALE GENOMIC DNA]</scope>
    <source>
        <strain evidence="6">CBS 304.66</strain>
    </source>
</reference>
<comment type="caution">
    <text evidence="5">The sequence shown here is derived from an EMBL/GenBank/DDBJ whole genome shotgun (WGS) entry which is preliminary data.</text>
</comment>
<evidence type="ECO:0000313" key="5">
    <source>
        <dbReference type="EMBL" id="KAF2267115.1"/>
    </source>
</evidence>